<dbReference type="EMBL" id="BMAU01021227">
    <property type="protein sequence ID" value="GFY01429.1"/>
    <property type="molecule type" value="Genomic_DNA"/>
</dbReference>
<gene>
    <name evidence="1" type="ORF">TNCV_850371</name>
</gene>
<accession>A0A8X6V6S8</accession>
<protein>
    <submittedName>
        <fullName evidence="1">Uncharacterized protein</fullName>
    </submittedName>
</protein>
<keyword evidence="2" id="KW-1185">Reference proteome</keyword>
<reference evidence="1" key="1">
    <citation type="submission" date="2020-08" db="EMBL/GenBank/DDBJ databases">
        <title>Multicomponent nature underlies the extraordinary mechanical properties of spider dragline silk.</title>
        <authorList>
            <person name="Kono N."/>
            <person name="Nakamura H."/>
            <person name="Mori M."/>
            <person name="Yoshida Y."/>
            <person name="Ohtoshi R."/>
            <person name="Malay A.D."/>
            <person name="Moran D.A.P."/>
            <person name="Tomita M."/>
            <person name="Numata K."/>
            <person name="Arakawa K."/>
        </authorList>
    </citation>
    <scope>NUCLEOTIDE SEQUENCE</scope>
</reference>
<name>A0A8X6V6S8_TRICX</name>
<comment type="caution">
    <text evidence="1">The sequence shown here is derived from an EMBL/GenBank/DDBJ whole genome shotgun (WGS) entry which is preliminary data.</text>
</comment>
<evidence type="ECO:0000313" key="1">
    <source>
        <dbReference type="EMBL" id="GFY01429.1"/>
    </source>
</evidence>
<organism evidence="1 2">
    <name type="scientific">Trichonephila clavipes</name>
    <name type="common">Golden silk orbweaver</name>
    <name type="synonym">Nephila clavipes</name>
    <dbReference type="NCBI Taxonomy" id="2585209"/>
    <lineage>
        <taxon>Eukaryota</taxon>
        <taxon>Metazoa</taxon>
        <taxon>Ecdysozoa</taxon>
        <taxon>Arthropoda</taxon>
        <taxon>Chelicerata</taxon>
        <taxon>Arachnida</taxon>
        <taxon>Araneae</taxon>
        <taxon>Araneomorphae</taxon>
        <taxon>Entelegynae</taxon>
        <taxon>Araneoidea</taxon>
        <taxon>Nephilidae</taxon>
        <taxon>Trichonephila</taxon>
    </lineage>
</organism>
<dbReference type="Proteomes" id="UP000887159">
    <property type="component" value="Unassembled WGS sequence"/>
</dbReference>
<dbReference type="AlphaFoldDB" id="A0A8X6V6S8"/>
<evidence type="ECO:0000313" key="2">
    <source>
        <dbReference type="Proteomes" id="UP000887159"/>
    </source>
</evidence>
<sequence>MFTVRTMHHSSTTKVQRQVIVTGIVRSCGHVNHSTDDTPPQNEGLPDAIKQIQGGCGNLVVKVSDRGWLVMSSSPVPLKTCRVGQRCTLNPSRAQTSSRWCSVVVRRGGASSGLVLVT</sequence>
<proteinExistence type="predicted"/>